<evidence type="ECO:0000313" key="1">
    <source>
        <dbReference type="EMBL" id="NNG68108.1"/>
    </source>
</evidence>
<evidence type="ECO:0000313" key="2">
    <source>
        <dbReference type="Proteomes" id="UP000529861"/>
    </source>
</evidence>
<reference evidence="1 2" key="1">
    <citation type="submission" date="2020-04" db="EMBL/GenBank/DDBJ databases">
        <title>Draft genome sequence of Caldanaerobacter sunterraneus. strain 1523vc isolated from Griffin hot spring, Kamchatka, Russia.</title>
        <authorList>
            <person name="Toshchakov S.V."/>
            <person name="Podosokorskaya O.A."/>
            <person name="Kublanov I.V."/>
            <person name="Korzhenkov A."/>
            <person name="Patrushev M.V."/>
        </authorList>
    </citation>
    <scope>NUCLEOTIDE SEQUENCE [LARGE SCALE GENOMIC DNA]</scope>
    <source>
        <strain evidence="1 2">1523vc</strain>
    </source>
</reference>
<comment type="caution">
    <text evidence="1">The sequence shown here is derived from an EMBL/GenBank/DDBJ whole genome shotgun (WGS) entry which is preliminary data.</text>
</comment>
<proteinExistence type="predicted"/>
<accession>A0A7Y2PNE4</accession>
<name>A0A7Y2PNE4_9THEO</name>
<dbReference type="RefSeq" id="WP_170271759.1">
    <property type="nucleotide sequence ID" value="NZ_JABEQB010000056.1"/>
</dbReference>
<protein>
    <submittedName>
        <fullName evidence="1">Uncharacterized protein</fullName>
    </submittedName>
</protein>
<organism evidence="1 2">
    <name type="scientific">Caldanaerobacter subterraneus</name>
    <dbReference type="NCBI Taxonomy" id="911092"/>
    <lineage>
        <taxon>Bacteria</taxon>
        <taxon>Bacillati</taxon>
        <taxon>Bacillota</taxon>
        <taxon>Clostridia</taxon>
        <taxon>Thermoanaerobacterales</taxon>
        <taxon>Thermoanaerobacteraceae</taxon>
        <taxon>Caldanaerobacter</taxon>
    </lineage>
</organism>
<sequence length="80" mass="9764">MELDILGLSPQPHRRMNPIEKAMTKTAREWEKIRNKAKTDEEWMYYNALKRLRKAIDRKHKLDIELWSFNVSSLEEKLFF</sequence>
<dbReference type="Proteomes" id="UP000529861">
    <property type="component" value="Unassembled WGS sequence"/>
</dbReference>
<gene>
    <name evidence="1" type="ORF">HKI81_13105</name>
</gene>
<dbReference type="AlphaFoldDB" id="A0A7Y2PNE4"/>
<dbReference type="EMBL" id="JABEQB010000056">
    <property type="protein sequence ID" value="NNG68108.1"/>
    <property type="molecule type" value="Genomic_DNA"/>
</dbReference>